<evidence type="ECO:0000313" key="2">
    <source>
        <dbReference type="EMBL" id="KAF1929932.1"/>
    </source>
</evidence>
<evidence type="ECO:0000256" key="1">
    <source>
        <dbReference type="SAM" id="SignalP"/>
    </source>
</evidence>
<organism evidence="2 3">
    <name type="scientific">Didymella exigua CBS 183.55</name>
    <dbReference type="NCBI Taxonomy" id="1150837"/>
    <lineage>
        <taxon>Eukaryota</taxon>
        <taxon>Fungi</taxon>
        <taxon>Dikarya</taxon>
        <taxon>Ascomycota</taxon>
        <taxon>Pezizomycotina</taxon>
        <taxon>Dothideomycetes</taxon>
        <taxon>Pleosporomycetidae</taxon>
        <taxon>Pleosporales</taxon>
        <taxon>Pleosporineae</taxon>
        <taxon>Didymellaceae</taxon>
        <taxon>Didymella</taxon>
    </lineage>
</organism>
<accession>A0A6A5RQ72</accession>
<gene>
    <name evidence="2" type="ORF">M421DRAFT_418978</name>
</gene>
<keyword evidence="3" id="KW-1185">Reference proteome</keyword>
<dbReference type="AlphaFoldDB" id="A0A6A5RQ72"/>
<feature type="signal peptide" evidence="1">
    <location>
        <begin position="1"/>
        <end position="26"/>
    </location>
</feature>
<dbReference type="Proteomes" id="UP000800082">
    <property type="component" value="Unassembled WGS sequence"/>
</dbReference>
<proteinExistence type="predicted"/>
<reference evidence="2" key="1">
    <citation type="journal article" date="2020" name="Stud. Mycol.">
        <title>101 Dothideomycetes genomes: a test case for predicting lifestyles and emergence of pathogens.</title>
        <authorList>
            <person name="Haridas S."/>
            <person name="Albert R."/>
            <person name="Binder M."/>
            <person name="Bloem J."/>
            <person name="Labutti K."/>
            <person name="Salamov A."/>
            <person name="Andreopoulos B."/>
            <person name="Baker S."/>
            <person name="Barry K."/>
            <person name="Bills G."/>
            <person name="Bluhm B."/>
            <person name="Cannon C."/>
            <person name="Castanera R."/>
            <person name="Culley D."/>
            <person name="Daum C."/>
            <person name="Ezra D."/>
            <person name="Gonzalez J."/>
            <person name="Henrissat B."/>
            <person name="Kuo A."/>
            <person name="Liang C."/>
            <person name="Lipzen A."/>
            <person name="Lutzoni F."/>
            <person name="Magnuson J."/>
            <person name="Mondo S."/>
            <person name="Nolan M."/>
            <person name="Ohm R."/>
            <person name="Pangilinan J."/>
            <person name="Park H.-J."/>
            <person name="Ramirez L."/>
            <person name="Alfaro M."/>
            <person name="Sun H."/>
            <person name="Tritt A."/>
            <person name="Yoshinaga Y."/>
            <person name="Zwiers L.-H."/>
            <person name="Turgeon B."/>
            <person name="Goodwin S."/>
            <person name="Spatafora J."/>
            <person name="Crous P."/>
            <person name="Grigoriev I."/>
        </authorList>
    </citation>
    <scope>NUCLEOTIDE SEQUENCE</scope>
    <source>
        <strain evidence="2">CBS 183.55</strain>
    </source>
</reference>
<feature type="chain" id="PRO_5025364113" description="Secreted protein" evidence="1">
    <location>
        <begin position="27"/>
        <end position="91"/>
    </location>
</feature>
<evidence type="ECO:0000313" key="3">
    <source>
        <dbReference type="Proteomes" id="UP000800082"/>
    </source>
</evidence>
<keyword evidence="1" id="KW-0732">Signal</keyword>
<evidence type="ECO:0008006" key="4">
    <source>
        <dbReference type="Google" id="ProtNLM"/>
    </source>
</evidence>
<protein>
    <recommendedName>
        <fullName evidence="4">Secreted protein</fullName>
    </recommendedName>
</protein>
<dbReference type="GeneID" id="54349629"/>
<dbReference type="RefSeq" id="XP_033450180.1">
    <property type="nucleotide sequence ID" value="XM_033591961.1"/>
</dbReference>
<feature type="non-terminal residue" evidence="2">
    <location>
        <position position="91"/>
    </location>
</feature>
<dbReference type="EMBL" id="ML978964">
    <property type="protein sequence ID" value="KAF1929932.1"/>
    <property type="molecule type" value="Genomic_DNA"/>
</dbReference>
<sequence>MLSRLTTARYSLVLVFVLPCPGTTYLFTTNEQSFQGALQLSLRCLHRMEDAIGCSCAGLRAFEGWSLPLLAERLIAFFCLPNESKPCINII</sequence>
<name>A0A6A5RQ72_9PLEO</name>